<dbReference type="AlphaFoldDB" id="X1KPJ9"/>
<protein>
    <submittedName>
        <fullName evidence="1">Uncharacterized protein</fullName>
    </submittedName>
</protein>
<proteinExistence type="predicted"/>
<feature type="non-terminal residue" evidence="1">
    <location>
        <position position="49"/>
    </location>
</feature>
<accession>X1KPJ9</accession>
<organism evidence="1">
    <name type="scientific">marine sediment metagenome</name>
    <dbReference type="NCBI Taxonomy" id="412755"/>
    <lineage>
        <taxon>unclassified sequences</taxon>
        <taxon>metagenomes</taxon>
        <taxon>ecological metagenomes</taxon>
    </lineage>
</organism>
<comment type="caution">
    <text evidence="1">The sequence shown here is derived from an EMBL/GenBank/DDBJ whole genome shotgun (WGS) entry which is preliminary data.</text>
</comment>
<dbReference type="EMBL" id="BARU01049296">
    <property type="protein sequence ID" value="GAH92084.1"/>
    <property type="molecule type" value="Genomic_DNA"/>
</dbReference>
<evidence type="ECO:0000313" key="1">
    <source>
        <dbReference type="EMBL" id="GAH92084.1"/>
    </source>
</evidence>
<reference evidence="1" key="1">
    <citation type="journal article" date="2014" name="Front. Microbiol.">
        <title>High frequency of phylogenetically diverse reductive dehalogenase-homologous genes in deep subseafloor sedimentary metagenomes.</title>
        <authorList>
            <person name="Kawai M."/>
            <person name="Futagami T."/>
            <person name="Toyoda A."/>
            <person name="Takaki Y."/>
            <person name="Nishi S."/>
            <person name="Hori S."/>
            <person name="Arai W."/>
            <person name="Tsubouchi T."/>
            <person name="Morono Y."/>
            <person name="Uchiyama I."/>
            <person name="Ito T."/>
            <person name="Fujiyama A."/>
            <person name="Inagaki F."/>
            <person name="Takami H."/>
        </authorList>
    </citation>
    <scope>NUCLEOTIDE SEQUENCE</scope>
    <source>
        <strain evidence="1">Expedition CK06-06</strain>
    </source>
</reference>
<name>X1KPJ9_9ZZZZ</name>
<feature type="non-terminal residue" evidence="1">
    <location>
        <position position="1"/>
    </location>
</feature>
<gene>
    <name evidence="1" type="ORF">S03H2_72675</name>
</gene>
<sequence length="49" mass="4746">KVNVGVVSLVVTAAAAMEIVPLLGTPTAGGVVGAGRHPATTIKIPINIA</sequence>